<dbReference type="SUPFAM" id="SSF52540">
    <property type="entry name" value="P-loop containing nucleoside triphosphate hydrolases"/>
    <property type="match status" value="2"/>
</dbReference>
<dbReference type="InterPro" id="IPR027417">
    <property type="entry name" value="P-loop_NTPase"/>
</dbReference>
<dbReference type="STRING" id="1121390.SAMN02746041_01259"/>
<evidence type="ECO:0000256" key="1">
    <source>
        <dbReference type="ARBA" id="ARBA00022722"/>
    </source>
</evidence>
<dbReference type="GO" id="GO:0006302">
    <property type="term" value="P:double-strand break repair"/>
    <property type="evidence" value="ECO:0007669"/>
    <property type="project" value="InterPro"/>
</dbReference>
<dbReference type="AlphaFoldDB" id="A0A1W1XCS0"/>
<name>A0A1W1XCS0_9BACT</name>
<keyword evidence="6" id="KW-0269">Exonuclease</keyword>
<keyword evidence="9" id="KW-0234">DNA repair</keyword>
<dbReference type="GO" id="GO:0008854">
    <property type="term" value="F:exodeoxyribonuclease V activity"/>
    <property type="evidence" value="ECO:0007669"/>
    <property type="project" value="InterPro"/>
</dbReference>
<dbReference type="GO" id="GO:0006310">
    <property type="term" value="P:DNA recombination"/>
    <property type="evidence" value="ECO:0007669"/>
    <property type="project" value="InterPro"/>
</dbReference>
<dbReference type="EMBL" id="FWXF01000005">
    <property type="protein sequence ID" value="SMC21689.1"/>
    <property type="molecule type" value="Genomic_DNA"/>
</dbReference>
<dbReference type="CDD" id="cd18809">
    <property type="entry name" value="SF1_C_RecD"/>
    <property type="match status" value="1"/>
</dbReference>
<keyword evidence="1" id="KW-0540">Nuclease</keyword>
<dbReference type="Pfam" id="PF13538">
    <property type="entry name" value="UvrD_C_2"/>
    <property type="match status" value="1"/>
</dbReference>
<sequence>MTEGQDILERLREGVRKGLLRSLDWQFARWVSRISGEKRDAVLLAAALVSLRLAEGDVCVDLAQYAGRPLFSDAPVKDGAVGAPALHDWLKALRASPAVSTPPSDSHDAPLVPPYSSQAPLVLDGTRVYLTRYWAFEKQLAEDLRQRAQGWTDVEPSQLGRLLNRLFPDLSLCNEVDWQRVAAAVAAMKRLCIISGGPGTGKTHTVRAILALLKWLQPDQPLRAALAAPTGKAAARITESLQKAAWNPEDAPSATDLPQAAVTLHRLIGIREGRSVPRHNPDNPLHVDVLVVDEASMIDLPLMARTVSALPPHARLILLGDKDQLASVEAGSVFADLCGRGHTPVYSGPWLERIEKATGFEMPGERRRQPGEPSPLDDCTVFLTKSYRFDQEGGIGRLASSIREGRDLPGLWGMGAAGESDPDPSTAVSTETVPTGRHLLDRLRQVALEKFAPIAVSKDIQEALARLDTFRILCALREGPTGAKAVNAAVEQALAERGHIVSGTPHVKGRPVLITRNDYDVQLFNGDVGLLWPDETDGLLYAWFRAPDGHLRKVRPLRLPPHEPAYAMTVHKSQGSEFDEVLLILPLEDSRILTRELIYTAVTRARSSVRIWGSEDLLRAAIARRTERTSGLYDRLFPSGFRAER</sequence>
<keyword evidence="5 13" id="KW-0347">Helicase</keyword>
<evidence type="ECO:0000259" key="11">
    <source>
        <dbReference type="Pfam" id="PF13538"/>
    </source>
</evidence>
<dbReference type="GO" id="GO:0009338">
    <property type="term" value="C:exodeoxyribonuclease V complex"/>
    <property type="evidence" value="ECO:0007669"/>
    <property type="project" value="InterPro"/>
</dbReference>
<dbReference type="CDD" id="cd17933">
    <property type="entry name" value="DEXSc_RecD-like"/>
    <property type="match status" value="1"/>
</dbReference>
<dbReference type="GO" id="GO:0005524">
    <property type="term" value="F:ATP binding"/>
    <property type="evidence" value="ECO:0007669"/>
    <property type="project" value="UniProtKB-KW"/>
</dbReference>
<dbReference type="PANTHER" id="PTHR43788:SF6">
    <property type="entry name" value="DNA HELICASE B"/>
    <property type="match status" value="1"/>
</dbReference>
<keyword evidence="2" id="KW-0547">Nucleotide-binding</keyword>
<dbReference type="Gene3D" id="1.10.10.1020">
    <property type="entry name" value="RecBCD complex, subunit RecD, N-terminal domain"/>
    <property type="match status" value="1"/>
</dbReference>
<dbReference type="Proteomes" id="UP000192783">
    <property type="component" value="Unassembled WGS sequence"/>
</dbReference>
<dbReference type="GO" id="GO:0003677">
    <property type="term" value="F:DNA binding"/>
    <property type="evidence" value="ECO:0007669"/>
    <property type="project" value="UniProtKB-KW"/>
</dbReference>
<dbReference type="RefSeq" id="WP_170920392.1">
    <property type="nucleotide sequence ID" value="NZ_FWXF01000005.1"/>
</dbReference>
<evidence type="ECO:0000256" key="9">
    <source>
        <dbReference type="ARBA" id="ARBA00023204"/>
    </source>
</evidence>
<dbReference type="NCBIfam" id="TIGR01447">
    <property type="entry name" value="recD"/>
    <property type="match status" value="1"/>
</dbReference>
<evidence type="ECO:0000256" key="10">
    <source>
        <dbReference type="ARBA" id="ARBA00023235"/>
    </source>
</evidence>
<evidence type="ECO:0000256" key="5">
    <source>
        <dbReference type="ARBA" id="ARBA00022806"/>
    </source>
</evidence>
<evidence type="ECO:0000313" key="13">
    <source>
        <dbReference type="EMBL" id="SMC21689.1"/>
    </source>
</evidence>
<gene>
    <name evidence="13" type="ORF">SAMN02746041_01259</name>
</gene>
<evidence type="ECO:0000256" key="8">
    <source>
        <dbReference type="ARBA" id="ARBA00023125"/>
    </source>
</evidence>
<dbReference type="InterPro" id="IPR050534">
    <property type="entry name" value="Coronavir_polyprotein_1ab"/>
</dbReference>
<proteinExistence type="inferred from homology"/>
<evidence type="ECO:0000256" key="6">
    <source>
        <dbReference type="ARBA" id="ARBA00022839"/>
    </source>
</evidence>
<dbReference type="Pfam" id="PF13245">
    <property type="entry name" value="AAA_19"/>
    <property type="match status" value="1"/>
</dbReference>
<evidence type="ECO:0000256" key="4">
    <source>
        <dbReference type="ARBA" id="ARBA00022801"/>
    </source>
</evidence>
<organism evidence="13 14">
    <name type="scientific">Desulfacinum hydrothermale DSM 13146</name>
    <dbReference type="NCBI Taxonomy" id="1121390"/>
    <lineage>
        <taxon>Bacteria</taxon>
        <taxon>Pseudomonadati</taxon>
        <taxon>Thermodesulfobacteriota</taxon>
        <taxon>Syntrophobacteria</taxon>
        <taxon>Syntrophobacterales</taxon>
        <taxon>Syntrophobacteraceae</taxon>
        <taxon>Desulfacinum</taxon>
    </lineage>
</organism>
<keyword evidence="4" id="KW-0378">Hydrolase</keyword>
<evidence type="ECO:0000256" key="3">
    <source>
        <dbReference type="ARBA" id="ARBA00022763"/>
    </source>
</evidence>
<dbReference type="InterPro" id="IPR006344">
    <property type="entry name" value="RecD"/>
</dbReference>
<dbReference type="InterPro" id="IPR049550">
    <property type="entry name" value="RecD_N"/>
</dbReference>
<dbReference type="InterPro" id="IPR027785">
    <property type="entry name" value="UvrD-like_helicase_C"/>
</dbReference>
<keyword evidence="3" id="KW-0227">DNA damage</keyword>
<keyword evidence="7" id="KW-0067">ATP-binding</keyword>
<feature type="domain" description="RecBCD enzyme subunit RecD N-terminal" evidence="12">
    <location>
        <begin position="17"/>
        <end position="129"/>
    </location>
</feature>
<evidence type="ECO:0000256" key="2">
    <source>
        <dbReference type="ARBA" id="ARBA00022741"/>
    </source>
</evidence>
<dbReference type="HAMAP" id="MF_01487">
    <property type="entry name" value="RecD"/>
    <property type="match status" value="1"/>
</dbReference>
<dbReference type="Pfam" id="PF21185">
    <property type="entry name" value="RecD_N"/>
    <property type="match status" value="1"/>
</dbReference>
<reference evidence="13 14" key="1">
    <citation type="submission" date="2017-04" db="EMBL/GenBank/DDBJ databases">
        <authorList>
            <person name="Afonso C.L."/>
            <person name="Miller P.J."/>
            <person name="Scott M.A."/>
            <person name="Spackman E."/>
            <person name="Goraichik I."/>
            <person name="Dimitrov K.M."/>
            <person name="Suarez D.L."/>
            <person name="Swayne D.E."/>
        </authorList>
    </citation>
    <scope>NUCLEOTIDE SEQUENCE [LARGE SCALE GENOMIC DNA]</scope>
    <source>
        <strain evidence="13 14">DSM 13146</strain>
    </source>
</reference>
<protein>
    <submittedName>
        <fullName evidence="13">DNA helicase/exodeoxyribonuclease V, alpha subunit</fullName>
    </submittedName>
</protein>
<dbReference type="Gene3D" id="3.40.50.300">
    <property type="entry name" value="P-loop containing nucleotide triphosphate hydrolases"/>
    <property type="match status" value="3"/>
</dbReference>
<accession>A0A1W1XCS0</accession>
<dbReference type="GO" id="GO:0017116">
    <property type="term" value="F:single-stranded DNA helicase activity"/>
    <property type="evidence" value="ECO:0007669"/>
    <property type="project" value="TreeGrafter"/>
</dbReference>
<feature type="domain" description="UvrD-like helicase C-terminal" evidence="11">
    <location>
        <begin position="564"/>
        <end position="611"/>
    </location>
</feature>
<keyword evidence="14" id="KW-1185">Reference proteome</keyword>
<keyword evidence="8" id="KW-0238">DNA-binding</keyword>
<evidence type="ECO:0000256" key="7">
    <source>
        <dbReference type="ARBA" id="ARBA00022840"/>
    </source>
</evidence>
<keyword evidence="10" id="KW-0413">Isomerase</keyword>
<evidence type="ECO:0000313" key="14">
    <source>
        <dbReference type="Proteomes" id="UP000192783"/>
    </source>
</evidence>
<dbReference type="InterPro" id="IPR041851">
    <property type="entry name" value="RecD_N_sf"/>
</dbReference>
<dbReference type="PANTHER" id="PTHR43788">
    <property type="entry name" value="DNA2/NAM7 HELICASE FAMILY MEMBER"/>
    <property type="match status" value="1"/>
</dbReference>
<evidence type="ECO:0000259" key="12">
    <source>
        <dbReference type="Pfam" id="PF21185"/>
    </source>
</evidence>